<accession>A0ABU7YY74</accession>
<evidence type="ECO:0000313" key="4">
    <source>
        <dbReference type="Proteomes" id="UP001355056"/>
    </source>
</evidence>
<dbReference type="RefSeq" id="WP_332616238.1">
    <property type="nucleotide sequence ID" value="NZ_JAXGFP010000003.1"/>
</dbReference>
<gene>
    <name evidence="3" type="ORF">SNE34_07570</name>
</gene>
<feature type="compositionally biased region" description="Basic and acidic residues" evidence="1">
    <location>
        <begin position="81"/>
        <end position="99"/>
    </location>
</feature>
<evidence type="ECO:0000256" key="2">
    <source>
        <dbReference type="SAM" id="Phobius"/>
    </source>
</evidence>
<keyword evidence="4" id="KW-1185">Reference proteome</keyword>
<proteinExistence type="predicted"/>
<comment type="caution">
    <text evidence="3">The sequence shown here is derived from an EMBL/GenBank/DDBJ whole genome shotgun (WGS) entry which is preliminary data.</text>
</comment>
<sequence length="119" mass="12696">MSRFDSFTDRALDLANSAGDSLRHAVPRGAAGWLETGAKLGALKGGARVASAFVRRNPAVAVATIAGAGLLWYAARRKARQAREAPIDGSAKRIEARRERPARKSTARKRSAAKTPRSD</sequence>
<dbReference type="Proteomes" id="UP001355056">
    <property type="component" value="Unassembled WGS sequence"/>
</dbReference>
<keyword evidence="2" id="KW-1133">Transmembrane helix</keyword>
<feature type="region of interest" description="Disordered" evidence="1">
    <location>
        <begin position="81"/>
        <end position="119"/>
    </location>
</feature>
<feature type="transmembrane region" description="Helical" evidence="2">
    <location>
        <begin position="58"/>
        <end position="75"/>
    </location>
</feature>
<reference evidence="3 4" key="1">
    <citation type="journal article" date="2016" name="Int. J. Syst. Evol. Microbiol.">
        <title>Lysobacter erysipheiresistens sp. nov., an antagonist of powdery mildew, isolated from tobacco-cultivated soil.</title>
        <authorList>
            <person name="Xie B."/>
            <person name="Li T."/>
            <person name="Lin X."/>
            <person name="Wang C.J."/>
            <person name="Chen Y.J."/>
            <person name="Liu W.J."/>
            <person name="Zhao Z.W."/>
        </authorList>
    </citation>
    <scope>NUCLEOTIDE SEQUENCE [LARGE SCALE GENOMIC DNA]</scope>
    <source>
        <strain evidence="3 4">RS-LYSO-3</strain>
    </source>
</reference>
<protein>
    <recommendedName>
        <fullName evidence="5">DUF3618 domain-containing protein</fullName>
    </recommendedName>
</protein>
<dbReference type="EMBL" id="JAXGFP010000003">
    <property type="protein sequence ID" value="MEG3183866.1"/>
    <property type="molecule type" value="Genomic_DNA"/>
</dbReference>
<evidence type="ECO:0000256" key="1">
    <source>
        <dbReference type="SAM" id="MobiDB-lite"/>
    </source>
</evidence>
<keyword evidence="2" id="KW-0812">Transmembrane</keyword>
<feature type="compositionally biased region" description="Basic residues" evidence="1">
    <location>
        <begin position="100"/>
        <end position="112"/>
    </location>
</feature>
<evidence type="ECO:0008006" key="5">
    <source>
        <dbReference type="Google" id="ProtNLM"/>
    </source>
</evidence>
<name>A0ABU7YY74_9GAMM</name>
<organism evidence="3 4">
    <name type="scientific">Novilysobacter erysipheiresistens</name>
    <dbReference type="NCBI Taxonomy" id="1749332"/>
    <lineage>
        <taxon>Bacteria</taxon>
        <taxon>Pseudomonadati</taxon>
        <taxon>Pseudomonadota</taxon>
        <taxon>Gammaproteobacteria</taxon>
        <taxon>Lysobacterales</taxon>
        <taxon>Lysobacteraceae</taxon>
        <taxon>Novilysobacter</taxon>
    </lineage>
</organism>
<keyword evidence="2" id="KW-0472">Membrane</keyword>
<evidence type="ECO:0000313" key="3">
    <source>
        <dbReference type="EMBL" id="MEG3183866.1"/>
    </source>
</evidence>